<reference evidence="1 2" key="1">
    <citation type="submission" date="2019-11" db="EMBL/GenBank/DDBJ databases">
        <title>Comparative genomics of hydrocarbon-degrading Desulfosarcina strains.</title>
        <authorList>
            <person name="Watanabe M."/>
            <person name="Kojima H."/>
            <person name="Fukui M."/>
        </authorList>
    </citation>
    <scope>NUCLEOTIDE SEQUENCE [LARGE SCALE GENOMIC DNA]</scope>
    <source>
        <strain evidence="1 2">28bB2T</strain>
    </source>
</reference>
<evidence type="ECO:0000313" key="1">
    <source>
        <dbReference type="EMBL" id="BBO84915.1"/>
    </source>
</evidence>
<evidence type="ECO:0000313" key="2">
    <source>
        <dbReference type="Proteomes" id="UP000425960"/>
    </source>
</evidence>
<proteinExistence type="predicted"/>
<dbReference type="EMBL" id="AP021876">
    <property type="protein sequence ID" value="BBO84915.1"/>
    <property type="molecule type" value="Genomic_DNA"/>
</dbReference>
<dbReference type="AlphaFoldDB" id="A0A5K7ZXC4"/>
<protein>
    <submittedName>
        <fullName evidence="1">Uncharacterized protein</fullName>
    </submittedName>
</protein>
<dbReference type="RefSeq" id="WP_155324691.1">
    <property type="nucleotide sequence ID" value="NZ_AP021876.1"/>
</dbReference>
<gene>
    <name evidence="1" type="ORF">DSCO28_54810</name>
</gene>
<dbReference type="Proteomes" id="UP000425960">
    <property type="component" value="Chromosome"/>
</dbReference>
<dbReference type="KEGG" id="dov:DSCO28_54810"/>
<name>A0A5K7ZXC4_9BACT</name>
<organism evidence="1 2">
    <name type="scientific">Desulfosarcina ovata subsp. sediminis</name>
    <dbReference type="NCBI Taxonomy" id="885957"/>
    <lineage>
        <taxon>Bacteria</taxon>
        <taxon>Pseudomonadati</taxon>
        <taxon>Thermodesulfobacteriota</taxon>
        <taxon>Desulfobacteria</taxon>
        <taxon>Desulfobacterales</taxon>
        <taxon>Desulfosarcinaceae</taxon>
        <taxon>Desulfosarcina</taxon>
    </lineage>
</organism>
<sequence>MAEEDDAKSITVMHLEEIVILEIADGERQTGRSVIRRPRITAGSDSIAML</sequence>
<accession>A0A5K7ZXC4</accession>